<comment type="caution">
    <text evidence="1">The sequence shown here is derived from an EMBL/GenBank/DDBJ whole genome shotgun (WGS) entry which is preliminary data.</text>
</comment>
<evidence type="ECO:0000313" key="1">
    <source>
        <dbReference type="EMBL" id="KAK0443236.1"/>
    </source>
</evidence>
<protein>
    <submittedName>
        <fullName evidence="1">Uncharacterized protein</fullName>
    </submittedName>
</protein>
<sequence length="229" mass="25827">MSCTYPVVHGLASSVLTATMGARSLFRPQPENHPLVKPEAQGNIEVPQGILILFLRTRGPAPVQDFLGNFHHVWYSIARLLLFWFRTWIHNCPLAGSNLIIEFAQVSFLARGSSQVVGNLGELRDHRLWPGVSVDLDDHRSVPRPKNVVQAAYSHSFDRHAPPWAIRKDQDHLPFTSTPRSEGEKNLWTTCLKDSKNLVSTNQPFDGRPTLLHNTIRILPTFILGPDIY</sequence>
<accession>A0AA39MQE4</accession>
<evidence type="ECO:0000313" key="2">
    <source>
        <dbReference type="Proteomes" id="UP001175226"/>
    </source>
</evidence>
<reference evidence="1" key="1">
    <citation type="submission" date="2023-06" db="EMBL/GenBank/DDBJ databases">
        <authorList>
            <consortium name="Lawrence Berkeley National Laboratory"/>
            <person name="Ahrendt S."/>
            <person name="Sahu N."/>
            <person name="Indic B."/>
            <person name="Wong-Bajracharya J."/>
            <person name="Merenyi Z."/>
            <person name="Ke H.-M."/>
            <person name="Monk M."/>
            <person name="Kocsube S."/>
            <person name="Drula E."/>
            <person name="Lipzen A."/>
            <person name="Balint B."/>
            <person name="Henrissat B."/>
            <person name="Andreopoulos B."/>
            <person name="Martin F.M."/>
            <person name="Harder C.B."/>
            <person name="Rigling D."/>
            <person name="Ford K.L."/>
            <person name="Foster G.D."/>
            <person name="Pangilinan J."/>
            <person name="Papanicolaou A."/>
            <person name="Barry K."/>
            <person name="LaButti K."/>
            <person name="Viragh M."/>
            <person name="Koriabine M."/>
            <person name="Yan M."/>
            <person name="Riley R."/>
            <person name="Champramary S."/>
            <person name="Plett K.L."/>
            <person name="Tsai I.J."/>
            <person name="Slot J."/>
            <person name="Sipos G."/>
            <person name="Plett J."/>
            <person name="Nagy L.G."/>
            <person name="Grigoriev I.V."/>
        </authorList>
    </citation>
    <scope>NUCLEOTIDE SEQUENCE</scope>
    <source>
        <strain evidence="1">FPL87.14</strain>
    </source>
</reference>
<dbReference type="EMBL" id="JAUEPT010000023">
    <property type="protein sequence ID" value="KAK0443236.1"/>
    <property type="molecule type" value="Genomic_DNA"/>
</dbReference>
<dbReference type="Proteomes" id="UP001175226">
    <property type="component" value="Unassembled WGS sequence"/>
</dbReference>
<name>A0AA39MQE4_9AGAR</name>
<dbReference type="AlphaFoldDB" id="A0AA39MQE4"/>
<proteinExistence type="predicted"/>
<keyword evidence="2" id="KW-1185">Reference proteome</keyword>
<organism evidence="1 2">
    <name type="scientific">Armillaria borealis</name>
    <dbReference type="NCBI Taxonomy" id="47425"/>
    <lineage>
        <taxon>Eukaryota</taxon>
        <taxon>Fungi</taxon>
        <taxon>Dikarya</taxon>
        <taxon>Basidiomycota</taxon>
        <taxon>Agaricomycotina</taxon>
        <taxon>Agaricomycetes</taxon>
        <taxon>Agaricomycetidae</taxon>
        <taxon>Agaricales</taxon>
        <taxon>Marasmiineae</taxon>
        <taxon>Physalacriaceae</taxon>
        <taxon>Armillaria</taxon>
    </lineage>
</organism>
<gene>
    <name evidence="1" type="ORF">EV421DRAFT_2019197</name>
</gene>